<dbReference type="InterPro" id="IPR002156">
    <property type="entry name" value="RNaseH_domain"/>
</dbReference>
<dbReference type="CDD" id="cd09279">
    <property type="entry name" value="RNase_HI_like"/>
    <property type="match status" value="1"/>
</dbReference>
<dbReference type="InterPro" id="IPR036397">
    <property type="entry name" value="RNaseH_sf"/>
</dbReference>
<keyword evidence="2" id="KW-1185">Reference proteome</keyword>
<gene>
    <name evidence="3" type="primary">LOC107006245</name>
</gene>
<proteinExistence type="predicted"/>
<dbReference type="PANTHER" id="PTHR48475:SF1">
    <property type="entry name" value="RNASE H TYPE-1 DOMAIN-CONTAINING PROTEIN"/>
    <property type="match status" value="1"/>
</dbReference>
<dbReference type="Proteomes" id="UP000694930">
    <property type="component" value="Chromosome 12"/>
</dbReference>
<name>A0ABM1FQR7_SOLPN</name>
<dbReference type="RefSeq" id="XP_015060336.1">
    <property type="nucleotide sequence ID" value="XM_015204850.1"/>
</dbReference>
<dbReference type="PANTHER" id="PTHR48475">
    <property type="entry name" value="RIBONUCLEASE H"/>
    <property type="match status" value="1"/>
</dbReference>
<dbReference type="Pfam" id="PF00078">
    <property type="entry name" value="RVT_1"/>
    <property type="match status" value="1"/>
</dbReference>
<organism evidence="2 3">
    <name type="scientific">Solanum pennellii</name>
    <name type="common">Tomato</name>
    <name type="synonym">Lycopersicon pennellii</name>
    <dbReference type="NCBI Taxonomy" id="28526"/>
    <lineage>
        <taxon>Eukaryota</taxon>
        <taxon>Viridiplantae</taxon>
        <taxon>Streptophyta</taxon>
        <taxon>Embryophyta</taxon>
        <taxon>Tracheophyta</taxon>
        <taxon>Spermatophyta</taxon>
        <taxon>Magnoliopsida</taxon>
        <taxon>eudicotyledons</taxon>
        <taxon>Gunneridae</taxon>
        <taxon>Pentapetalae</taxon>
        <taxon>asterids</taxon>
        <taxon>lamiids</taxon>
        <taxon>Solanales</taxon>
        <taxon>Solanaceae</taxon>
        <taxon>Solanoideae</taxon>
        <taxon>Solaneae</taxon>
        <taxon>Solanum</taxon>
        <taxon>Solanum subgen. Lycopersicon</taxon>
    </lineage>
</organism>
<sequence>MVMPFGIKNGGATYMRAMKTIFHDMIHKEIEVYVDDVIIKSRESSDHLTHLRKFFGRLRRYNLKLNPAKCAFGIPAGKLLHYPMAAKLRFNFTNNMVEYEVCVLDLKMATNMSVYELLVIGDSDLLIHKVQGEWDVKDPKIIPYVQYVQKLCKIFRKIEFRHTPRIHNELADAFATIASMIKHPDTDCIDPMDIELKEHRVHCSHVEAQPHDLLWYFDIKKYLESGTYIEDATFKQKKSIRRMDLNFFISGEVLYRRTPDLGLLRCVDAAKLIE</sequence>
<dbReference type="GeneID" id="107006245"/>
<reference evidence="2" key="1">
    <citation type="journal article" date="2014" name="Nat. Genet.">
        <title>The genome of the stress-tolerant wild tomato species Solanum pennellii.</title>
        <authorList>
            <person name="Bolger A."/>
            <person name="Scossa F."/>
            <person name="Bolger M.E."/>
            <person name="Lanz C."/>
            <person name="Maumus F."/>
            <person name="Tohge T."/>
            <person name="Quesneville H."/>
            <person name="Alseekh S."/>
            <person name="Sorensen I."/>
            <person name="Lichtenstein G."/>
            <person name="Fich E.A."/>
            <person name="Conte M."/>
            <person name="Keller H."/>
            <person name="Schneeberger K."/>
            <person name="Schwacke R."/>
            <person name="Ofner I."/>
            <person name="Vrebalov J."/>
            <person name="Xu Y."/>
            <person name="Osorio S."/>
            <person name="Aflitos S.A."/>
            <person name="Schijlen E."/>
            <person name="Jimenez-Gomez J.M."/>
            <person name="Ryngajllo M."/>
            <person name="Kimura S."/>
            <person name="Kumar R."/>
            <person name="Koenig D."/>
            <person name="Headland L.R."/>
            <person name="Maloof J.N."/>
            <person name="Sinha N."/>
            <person name="van Ham R.C."/>
            <person name="Lankhorst R.K."/>
            <person name="Mao L."/>
            <person name="Vogel A."/>
            <person name="Arsova B."/>
            <person name="Panstruga R."/>
            <person name="Fei Z."/>
            <person name="Rose J.K."/>
            <person name="Zamir D."/>
            <person name="Carrari F."/>
            <person name="Giovannoni J.J."/>
            <person name="Weigel D."/>
            <person name="Usadel B."/>
            <person name="Fernie A.R."/>
        </authorList>
    </citation>
    <scope>NUCLEOTIDE SEQUENCE [LARGE SCALE GENOMIC DNA]</scope>
    <source>
        <strain evidence="2">cv. LA0716</strain>
    </source>
</reference>
<evidence type="ECO:0000313" key="2">
    <source>
        <dbReference type="Proteomes" id="UP000694930"/>
    </source>
</evidence>
<dbReference type="Gene3D" id="3.30.420.10">
    <property type="entry name" value="Ribonuclease H-like superfamily/Ribonuclease H"/>
    <property type="match status" value="1"/>
</dbReference>
<dbReference type="InterPro" id="IPR000477">
    <property type="entry name" value="RT_dom"/>
</dbReference>
<dbReference type="Pfam" id="PF13456">
    <property type="entry name" value="RVT_3"/>
    <property type="match status" value="1"/>
</dbReference>
<evidence type="ECO:0000313" key="3">
    <source>
        <dbReference type="RefSeq" id="XP_015060336.1"/>
    </source>
</evidence>
<accession>A0ABM1FQR7</accession>
<evidence type="ECO:0000259" key="1">
    <source>
        <dbReference type="PROSITE" id="PS50878"/>
    </source>
</evidence>
<feature type="domain" description="Reverse transcriptase" evidence="1">
    <location>
        <begin position="1"/>
        <end position="97"/>
    </location>
</feature>
<dbReference type="Gene3D" id="3.30.70.270">
    <property type="match status" value="1"/>
</dbReference>
<dbReference type="CDD" id="cd01647">
    <property type="entry name" value="RT_LTR"/>
    <property type="match status" value="1"/>
</dbReference>
<dbReference type="SUPFAM" id="SSF56672">
    <property type="entry name" value="DNA/RNA polymerases"/>
    <property type="match status" value="1"/>
</dbReference>
<dbReference type="InterPro" id="IPR043502">
    <property type="entry name" value="DNA/RNA_pol_sf"/>
</dbReference>
<reference evidence="3" key="2">
    <citation type="submission" date="2025-08" db="UniProtKB">
        <authorList>
            <consortium name="RefSeq"/>
        </authorList>
    </citation>
    <scope>IDENTIFICATION</scope>
</reference>
<dbReference type="PROSITE" id="PS50878">
    <property type="entry name" value="RT_POL"/>
    <property type="match status" value="1"/>
</dbReference>
<dbReference type="InterPro" id="IPR043128">
    <property type="entry name" value="Rev_trsase/Diguanyl_cyclase"/>
</dbReference>
<protein>
    <submittedName>
        <fullName evidence="3">Uncharacterized protein LOC107006245</fullName>
    </submittedName>
</protein>